<evidence type="ECO:0000313" key="2">
    <source>
        <dbReference type="EMBL" id="CCQ89504.1"/>
    </source>
</evidence>
<evidence type="ECO:0000313" key="3">
    <source>
        <dbReference type="Proteomes" id="UP000011704"/>
    </source>
</evidence>
<evidence type="ECO:0008006" key="4">
    <source>
        <dbReference type="Google" id="ProtNLM"/>
    </source>
</evidence>
<protein>
    <recommendedName>
        <fullName evidence="4">Secreted protein</fullName>
    </recommendedName>
</protein>
<reference evidence="2 3" key="1">
    <citation type="journal article" date="2013" name="Front. Microbiol.">
        <title>The genome of Nitrospina gracilis illuminates the metabolism and evolution of the major marine nitrite oxidizer.</title>
        <authorList>
            <person name="Luecker S."/>
            <person name="Nowka B."/>
            <person name="Rattei T."/>
            <person name="Spieck E."/>
            <person name="and Daims H."/>
        </authorList>
    </citation>
    <scope>NUCLEOTIDE SEQUENCE [LARGE SCALE GENOMIC DNA]</scope>
    <source>
        <strain evidence="2 3">3/211</strain>
    </source>
</reference>
<organism evidence="2 3">
    <name type="scientific">Nitrospina gracilis (strain 3/211)</name>
    <dbReference type="NCBI Taxonomy" id="1266370"/>
    <lineage>
        <taxon>Bacteria</taxon>
        <taxon>Pseudomonadati</taxon>
        <taxon>Nitrospinota/Tectimicrobiota group</taxon>
        <taxon>Nitrospinota</taxon>
        <taxon>Nitrospinia</taxon>
        <taxon>Nitrospinales</taxon>
        <taxon>Nitrospinaceae</taxon>
        <taxon>Nitrospina</taxon>
    </lineage>
</organism>
<comment type="caution">
    <text evidence="2">The sequence shown here is derived from an EMBL/GenBank/DDBJ whole genome shotgun (WGS) entry which is preliminary data.</text>
</comment>
<dbReference type="InParanoid" id="M1YW08"/>
<keyword evidence="1" id="KW-0732">Signal</keyword>
<feature type="chain" id="PRO_5004020098" description="Secreted protein" evidence="1">
    <location>
        <begin position="26"/>
        <end position="175"/>
    </location>
</feature>
<feature type="signal peptide" evidence="1">
    <location>
        <begin position="1"/>
        <end position="25"/>
    </location>
</feature>
<dbReference type="Proteomes" id="UP000011704">
    <property type="component" value="Unassembled WGS sequence"/>
</dbReference>
<name>M1YW08_NITG3</name>
<gene>
    <name evidence="2" type="ORF">NITGR_1060029</name>
</gene>
<dbReference type="EMBL" id="CAQJ01000009">
    <property type="protein sequence ID" value="CCQ89504.1"/>
    <property type="molecule type" value="Genomic_DNA"/>
</dbReference>
<evidence type="ECO:0000256" key="1">
    <source>
        <dbReference type="SAM" id="SignalP"/>
    </source>
</evidence>
<dbReference type="AlphaFoldDB" id="M1YW08"/>
<accession>M1YW08</accession>
<keyword evidence="3" id="KW-1185">Reference proteome</keyword>
<sequence length="175" mass="18348">MLKRIVTGILVTGGVLLLFAAQAVAAPHAHEGVNPFASHASSTNAEKPHCPQHGHHLLILCPHANRAGATHPVDCQISRDCGEHPRAVVTGGSPLPPMERIVGPLTSNPFLQGASVASHIASYNSIPPLGLLPPLPGPSDFIRTHYNFIERTRHLSVIGPAVTGGTLFTSVGKQT</sequence>
<dbReference type="STRING" id="1266370.NITGR_1060029"/>
<dbReference type="HOGENOM" id="CLU_1530948_0_0_0"/>
<proteinExistence type="predicted"/>